<reference evidence="2 3" key="1">
    <citation type="journal article" date="2011" name="Stand. Genomic Sci.">
        <title>Complete genome sequence of Parvibaculum lavamentivorans type strain (DS-1(T)).</title>
        <authorList>
            <person name="Schleheck D."/>
            <person name="Weiss M."/>
            <person name="Pitluck S."/>
            <person name="Bruce D."/>
            <person name="Land M.L."/>
            <person name="Han S."/>
            <person name="Saunders E."/>
            <person name="Tapia R."/>
            <person name="Detter C."/>
            <person name="Brettin T."/>
            <person name="Han J."/>
            <person name="Woyke T."/>
            <person name="Goodwin L."/>
            <person name="Pennacchio L."/>
            <person name="Nolan M."/>
            <person name="Cook A.M."/>
            <person name="Kjelleberg S."/>
            <person name="Thomas T."/>
        </authorList>
    </citation>
    <scope>NUCLEOTIDE SEQUENCE [LARGE SCALE GENOMIC DNA]</scope>
    <source>
        <strain evidence="3">DS-1 / DSM 13023 / NCIMB 13966</strain>
    </source>
</reference>
<keyword evidence="1" id="KW-0812">Transmembrane</keyword>
<evidence type="ECO:0000256" key="1">
    <source>
        <dbReference type="SAM" id="Phobius"/>
    </source>
</evidence>
<dbReference type="AlphaFoldDB" id="A7HXI2"/>
<dbReference type="RefSeq" id="WP_012111936.1">
    <property type="nucleotide sequence ID" value="NC_009719.1"/>
</dbReference>
<evidence type="ECO:0000313" key="3">
    <source>
        <dbReference type="Proteomes" id="UP000006377"/>
    </source>
</evidence>
<dbReference type="InterPro" id="IPR021273">
    <property type="entry name" value="DUF2852"/>
</dbReference>
<name>A7HXI2_PARL1</name>
<dbReference type="KEGG" id="pla:Plav_3008"/>
<sequence>MPTAAMLDDLPKGAWIAMMVIGFIVFWPIGLALLFYMIWSGKMQGWKRDGMRGCASNYRRHRRSSGNTAFDSYRDDMLKKLEEEQKAFGDFMERLRRAKDQQEFDQFMNERRTQGDAPAA</sequence>
<accession>A7HXI2</accession>
<organism evidence="2 3">
    <name type="scientific">Parvibaculum lavamentivorans (strain DS-1 / DSM 13023 / NCIMB 13966)</name>
    <dbReference type="NCBI Taxonomy" id="402881"/>
    <lineage>
        <taxon>Bacteria</taxon>
        <taxon>Pseudomonadati</taxon>
        <taxon>Pseudomonadota</taxon>
        <taxon>Alphaproteobacteria</taxon>
        <taxon>Hyphomicrobiales</taxon>
        <taxon>Parvibaculaceae</taxon>
        <taxon>Parvibaculum</taxon>
    </lineage>
</organism>
<dbReference type="STRING" id="402881.Plav_3008"/>
<gene>
    <name evidence="2" type="ordered locus">Plav_3008</name>
</gene>
<dbReference type="eggNOG" id="ENOG5031HJW">
    <property type="taxonomic scope" value="Bacteria"/>
</dbReference>
<keyword evidence="3" id="KW-1185">Reference proteome</keyword>
<keyword evidence="1" id="KW-0472">Membrane</keyword>
<evidence type="ECO:0008006" key="4">
    <source>
        <dbReference type="Google" id="ProtNLM"/>
    </source>
</evidence>
<evidence type="ECO:0000313" key="2">
    <source>
        <dbReference type="EMBL" id="ABS64615.1"/>
    </source>
</evidence>
<proteinExistence type="predicted"/>
<dbReference type="HOGENOM" id="CLU_129704_2_0_5"/>
<dbReference type="OrthoDB" id="9806878at2"/>
<feature type="transmembrane region" description="Helical" evidence="1">
    <location>
        <begin position="15"/>
        <end position="39"/>
    </location>
</feature>
<dbReference type="Pfam" id="PF11014">
    <property type="entry name" value="DUF2852"/>
    <property type="match status" value="1"/>
</dbReference>
<protein>
    <recommendedName>
        <fullName evidence="4">Transmembrane protein</fullName>
    </recommendedName>
</protein>
<dbReference type="Proteomes" id="UP000006377">
    <property type="component" value="Chromosome"/>
</dbReference>
<dbReference type="EMBL" id="CP000774">
    <property type="protein sequence ID" value="ABS64615.1"/>
    <property type="molecule type" value="Genomic_DNA"/>
</dbReference>
<keyword evidence="1" id="KW-1133">Transmembrane helix</keyword>